<protein>
    <submittedName>
        <fullName evidence="1">Uncharacterized protein</fullName>
    </submittedName>
</protein>
<evidence type="ECO:0000313" key="1">
    <source>
        <dbReference type="EMBL" id="MDB2001785.1"/>
    </source>
</evidence>
<accession>A0AAW6AXE3</accession>
<organism evidence="1 2">
    <name type="scientific">Clostridium symbiosum</name>
    <name type="common">Bacteroides symbiosus</name>
    <dbReference type="NCBI Taxonomy" id="1512"/>
    <lineage>
        <taxon>Bacteria</taxon>
        <taxon>Bacillati</taxon>
        <taxon>Bacillota</taxon>
        <taxon>Clostridia</taxon>
        <taxon>Lachnospirales</taxon>
        <taxon>Lachnospiraceae</taxon>
        <taxon>Otoolea</taxon>
    </lineage>
</organism>
<dbReference type="RefSeq" id="WP_272120582.1">
    <property type="nucleotide sequence ID" value="NZ_JAQLGH010000046.1"/>
</dbReference>
<sequence length="328" mass="33563">MGRIWMPAGGGGADLDVITASAGDVLAGKVTVDREGEPLVGTVKDQGNWGFSELAAGSAVTIPEGKHGGGGKVTAKSLASQTPGDSAAGHILAGRTAWVNGSKLTGTIPSQGAATITPGTSNKTAIAAGRYASGDITVAGSSTLVASNIKKGVTIFGVTGTWEGYVTSPYVFLRDGTSSPVDNTDGATGIKKFADFNTWALKRTSDSAFINAYTILVNNSSTGVTGTASIRFNRAINLSEYKYIKCSVKKNLLRTGSVTHVLGVSASSSATAYTHSTSISMDEGVLILDISSLSGEYFLYVETKGNVNAVTTGGSTISIIREVTLSNN</sequence>
<proteinExistence type="predicted"/>
<comment type="caution">
    <text evidence="1">The sequence shown here is derived from an EMBL/GenBank/DDBJ whole genome shotgun (WGS) entry which is preliminary data.</text>
</comment>
<dbReference type="Proteomes" id="UP001300871">
    <property type="component" value="Unassembled WGS sequence"/>
</dbReference>
<evidence type="ECO:0000313" key="2">
    <source>
        <dbReference type="Proteomes" id="UP001300871"/>
    </source>
</evidence>
<dbReference type="EMBL" id="JAQLGM010000047">
    <property type="protein sequence ID" value="MDB2001785.1"/>
    <property type="molecule type" value="Genomic_DNA"/>
</dbReference>
<reference evidence="1" key="1">
    <citation type="submission" date="2023-01" db="EMBL/GenBank/DDBJ databases">
        <title>Human gut microbiome strain richness.</title>
        <authorList>
            <person name="Chen-Liaw A."/>
        </authorList>
    </citation>
    <scope>NUCLEOTIDE SEQUENCE</scope>
    <source>
        <strain evidence="1">B1_m1001713B170214d0_201011</strain>
    </source>
</reference>
<dbReference type="AlphaFoldDB" id="A0AAW6AXE3"/>
<name>A0AAW6AXE3_CLOSY</name>
<gene>
    <name evidence="1" type="ORF">PM006_16425</name>
</gene>